<evidence type="ECO:0000256" key="1">
    <source>
        <dbReference type="SAM" id="MobiDB-lite"/>
    </source>
</evidence>
<comment type="caution">
    <text evidence="2">The sequence shown here is derived from an EMBL/GenBank/DDBJ whole genome shotgun (WGS) entry which is preliminary data.</text>
</comment>
<dbReference type="EMBL" id="CALTRL010006179">
    <property type="protein sequence ID" value="CAH7689995.1"/>
    <property type="molecule type" value="Genomic_DNA"/>
</dbReference>
<dbReference type="AlphaFoldDB" id="A0AAV0BT69"/>
<protein>
    <submittedName>
        <fullName evidence="2">Uncharacterized protein</fullName>
    </submittedName>
</protein>
<sequence length="273" mass="31542">MVNNLNKKTKSGLHLTSKQMKDQFKTYQSRYGKVKKESSSTGFGLTEEDQSKDHIFGSLPNFNPLRGGDPKQHTWALPQTTNESIDEDPSKAAPFSAPNPLISCSPFYKDQNPAQIFRFPKEDEDIREGEYINQPATNSDIITNDIPVPPLATPINTSTSQKTSNSWNLNHNNYQKTTKSAQPSTTYAELYEAKTDHESHYESGRISWEQEKWSFERELQLKQVEITKEVEYEKLEYAKEEKDKELFYKREEKEKGCEFKLLLAEKEKEALKK</sequence>
<organism evidence="2 3">
    <name type="scientific">Phakopsora pachyrhizi</name>
    <name type="common">Asian soybean rust disease fungus</name>
    <dbReference type="NCBI Taxonomy" id="170000"/>
    <lineage>
        <taxon>Eukaryota</taxon>
        <taxon>Fungi</taxon>
        <taxon>Dikarya</taxon>
        <taxon>Basidiomycota</taxon>
        <taxon>Pucciniomycotina</taxon>
        <taxon>Pucciniomycetes</taxon>
        <taxon>Pucciniales</taxon>
        <taxon>Phakopsoraceae</taxon>
        <taxon>Phakopsora</taxon>
    </lineage>
</organism>
<reference evidence="2" key="1">
    <citation type="submission" date="2022-06" db="EMBL/GenBank/DDBJ databases">
        <authorList>
            <consortium name="SYNGENTA / RWTH Aachen University"/>
        </authorList>
    </citation>
    <scope>NUCLEOTIDE SEQUENCE</scope>
</reference>
<name>A0AAV0BT69_PHAPC</name>
<gene>
    <name evidence="2" type="ORF">PPACK8108_LOCUS25205</name>
</gene>
<evidence type="ECO:0000313" key="2">
    <source>
        <dbReference type="EMBL" id="CAH7689995.1"/>
    </source>
</evidence>
<accession>A0AAV0BT69</accession>
<feature type="region of interest" description="Disordered" evidence="1">
    <location>
        <begin position="1"/>
        <end position="21"/>
    </location>
</feature>
<evidence type="ECO:0000313" key="3">
    <source>
        <dbReference type="Proteomes" id="UP001153365"/>
    </source>
</evidence>
<proteinExistence type="predicted"/>
<feature type="region of interest" description="Disordered" evidence="1">
    <location>
        <begin position="35"/>
        <end position="54"/>
    </location>
</feature>
<dbReference type="Proteomes" id="UP001153365">
    <property type="component" value="Unassembled WGS sequence"/>
</dbReference>
<keyword evidence="3" id="KW-1185">Reference proteome</keyword>